<feature type="region of interest" description="Disordered" evidence="1">
    <location>
        <begin position="26"/>
        <end position="56"/>
    </location>
</feature>
<name>A0A323UEP0_RHOPL</name>
<reference evidence="2 3" key="1">
    <citation type="submission" date="2018-06" db="EMBL/GenBank/DDBJ databases">
        <title>Draft Whole-Genome Sequence of the purple photosynthetic bacterium Rhodospeudomonas palustris XCP.</title>
        <authorList>
            <person name="Rayyan A."/>
            <person name="Meyer T.E."/>
            <person name="Kyndt J.A."/>
        </authorList>
    </citation>
    <scope>NUCLEOTIDE SEQUENCE [LARGE SCALE GENOMIC DNA]</scope>
    <source>
        <strain evidence="2 3">XCP</strain>
    </source>
</reference>
<gene>
    <name evidence="2" type="ORF">DNX69_23965</name>
</gene>
<evidence type="ECO:0000256" key="1">
    <source>
        <dbReference type="SAM" id="MobiDB-lite"/>
    </source>
</evidence>
<dbReference type="EMBL" id="QKQS01000038">
    <property type="protein sequence ID" value="PZA09416.1"/>
    <property type="molecule type" value="Genomic_DNA"/>
</dbReference>
<comment type="caution">
    <text evidence="2">The sequence shown here is derived from an EMBL/GenBank/DDBJ whole genome shotgun (WGS) entry which is preliminary data.</text>
</comment>
<protein>
    <submittedName>
        <fullName evidence="2">Cellulose biosynthesis protein BcsS</fullName>
    </submittedName>
</protein>
<dbReference type="AlphaFoldDB" id="A0A323UEP0"/>
<dbReference type="Proteomes" id="UP000248134">
    <property type="component" value="Unassembled WGS sequence"/>
</dbReference>
<organism evidence="2 3">
    <name type="scientific">Rhodopseudomonas palustris</name>
    <dbReference type="NCBI Taxonomy" id="1076"/>
    <lineage>
        <taxon>Bacteria</taxon>
        <taxon>Pseudomonadati</taxon>
        <taxon>Pseudomonadota</taxon>
        <taxon>Alphaproteobacteria</taxon>
        <taxon>Hyphomicrobiales</taxon>
        <taxon>Nitrobacteraceae</taxon>
        <taxon>Rhodopseudomonas</taxon>
    </lineage>
</organism>
<evidence type="ECO:0000313" key="3">
    <source>
        <dbReference type="Proteomes" id="UP000248134"/>
    </source>
</evidence>
<sequence>MRCVGWIGALSLIAILVADPDGAQSQTFEPTLDGEASEELPSPAALTAPLGSPAADATWFDPTDDDGLWGDLPDGNDLADLAVIQTGRPSAAEATNHALLFGGQDVWRNGVSLYGGAEWSGIGPAENGWVIRLQASEALERYQTTRFVYVSDISRASVLAGWRFKVGQFELKILAGPDLEHRTSTPDIRDRRWRGSHGGLRIAIEGWAEPTPETMLTYSFYATTVASSYGTRIAAGRRALDMFWWGPEMSGSADEFSRQTRIGLHLSGLRIAALEWSAAAGYVRDSFGRGGVYMRMGAQLRP</sequence>
<proteinExistence type="predicted"/>
<dbReference type="InterPro" id="IPR031485">
    <property type="entry name" value="CBP_BcsS"/>
</dbReference>
<evidence type="ECO:0000313" key="2">
    <source>
        <dbReference type="EMBL" id="PZA09416.1"/>
    </source>
</evidence>
<accession>A0A323UEP0</accession>
<dbReference type="Pfam" id="PF17036">
    <property type="entry name" value="CBP_BcsS"/>
    <property type="match status" value="1"/>
</dbReference>
<dbReference type="OrthoDB" id="8479338at2"/>